<gene>
    <name evidence="11" type="ORF">BCR32DRAFT_207992</name>
</gene>
<dbReference type="Gene3D" id="3.60.10.10">
    <property type="entry name" value="Endonuclease/exonuclease/phosphatase"/>
    <property type="match status" value="1"/>
</dbReference>
<comment type="cofactor">
    <cofactor evidence="1">
        <name>Mn(2+)</name>
        <dbReference type="ChEBI" id="CHEBI:29035"/>
    </cofactor>
</comment>
<dbReference type="PROSITE" id="PS51435">
    <property type="entry name" value="AP_NUCLEASE_F1_4"/>
    <property type="match status" value="1"/>
</dbReference>
<dbReference type="EC" id="3.1.21.-" evidence="9"/>
<keyword evidence="9" id="KW-0227">DNA damage</keyword>
<dbReference type="GO" id="GO:0008311">
    <property type="term" value="F:double-stranded DNA 3'-5' DNA exonuclease activity"/>
    <property type="evidence" value="ECO:0007669"/>
    <property type="project" value="UniProtKB-EC"/>
</dbReference>
<feature type="binding site" evidence="7">
    <location>
        <position position="35"/>
    </location>
    <ligand>
        <name>Mg(2+)</name>
        <dbReference type="ChEBI" id="CHEBI:18420"/>
        <label>1</label>
    </ligand>
</feature>
<dbReference type="InterPro" id="IPR036691">
    <property type="entry name" value="Endo/exonu/phosph_ase_sf"/>
</dbReference>
<evidence type="ECO:0000256" key="4">
    <source>
        <dbReference type="ARBA" id="ARBA00022801"/>
    </source>
</evidence>
<dbReference type="GO" id="GO:0003677">
    <property type="term" value="F:DNA binding"/>
    <property type="evidence" value="ECO:0007669"/>
    <property type="project" value="InterPro"/>
</dbReference>
<reference evidence="11 12" key="2">
    <citation type="submission" date="2016-08" db="EMBL/GenBank/DDBJ databases">
        <title>Pervasive Adenine N6-methylation of Active Genes in Fungi.</title>
        <authorList>
            <consortium name="DOE Joint Genome Institute"/>
            <person name="Mondo S.J."/>
            <person name="Dannebaum R.O."/>
            <person name="Kuo R.C."/>
            <person name="Labutti K."/>
            <person name="Haridas S."/>
            <person name="Kuo A."/>
            <person name="Salamov A."/>
            <person name="Ahrendt S.R."/>
            <person name="Lipzen A."/>
            <person name="Sullivan W."/>
            <person name="Andreopoulos W.B."/>
            <person name="Clum A."/>
            <person name="Lindquist E."/>
            <person name="Daum C."/>
            <person name="Ramamoorthy G.K."/>
            <person name="Gryganskyi A."/>
            <person name="Culley D."/>
            <person name="Magnuson J.K."/>
            <person name="James T.Y."/>
            <person name="O'Malley M.A."/>
            <person name="Stajich J.E."/>
            <person name="Spatafora J.W."/>
            <person name="Visel A."/>
            <person name="Grigoriev I.V."/>
        </authorList>
    </citation>
    <scope>NUCLEOTIDE SEQUENCE [LARGE SCALE GENOMIC DNA]</scope>
    <source>
        <strain evidence="11 12">S4</strain>
    </source>
</reference>
<keyword evidence="4" id="KW-0378">Hydrolase</keyword>
<sequence>MKIVSYNVGSLNASIKKGFKNYLEAENPDIICIQETKLNAPSHDISKKVYPYQYWTFSTVKKGYSGCAVFSKIKPISVEYGIGCPKFDDEGRNLVLEFEKYYLIATYVPNAGNKLVRLDFKQEYNATIEKFFKKLEEKKPIIWAGDLNVSHQKIDLAKPDSNLRSAGFTIEERTDFSRILSSNPPRIDTFRHFHPKEVAYSYFSYRFNCHAKNIGWRLDYFVVSEKLLPHIKDSLIRSKCYGASDHVPICLIIKKDWN</sequence>
<dbReference type="EMBL" id="MCFG01000251">
    <property type="protein sequence ID" value="ORX77377.1"/>
    <property type="molecule type" value="Genomic_DNA"/>
</dbReference>
<feature type="binding site" evidence="7">
    <location>
        <position position="148"/>
    </location>
    <ligand>
        <name>Mg(2+)</name>
        <dbReference type="ChEBI" id="CHEBI:18420"/>
        <label>1</label>
    </ligand>
</feature>
<accession>A0A1Y1WUZ7</accession>
<evidence type="ECO:0000256" key="5">
    <source>
        <dbReference type="ARBA" id="ARBA00022842"/>
    </source>
</evidence>
<reference evidence="11 12" key="1">
    <citation type="submission" date="2016-08" db="EMBL/GenBank/DDBJ databases">
        <title>A Parts List for Fungal Cellulosomes Revealed by Comparative Genomics.</title>
        <authorList>
            <consortium name="DOE Joint Genome Institute"/>
            <person name="Haitjema C.H."/>
            <person name="Gilmore S.P."/>
            <person name="Henske J.K."/>
            <person name="Solomon K.V."/>
            <person name="De Groot R."/>
            <person name="Kuo A."/>
            <person name="Mondo S.J."/>
            <person name="Salamov A.A."/>
            <person name="Labutti K."/>
            <person name="Zhao Z."/>
            <person name="Chiniquy J."/>
            <person name="Barry K."/>
            <person name="Brewer H.M."/>
            <person name="Purvine S.O."/>
            <person name="Wright A.T."/>
            <person name="Boxma B."/>
            <person name="Van Alen T."/>
            <person name="Hackstein J.H."/>
            <person name="Baker S.E."/>
            <person name="Grigoriev I.V."/>
            <person name="O'Malley M.A."/>
        </authorList>
    </citation>
    <scope>NUCLEOTIDE SEQUENCE [LARGE SCALE GENOMIC DNA]</scope>
    <source>
        <strain evidence="11 12">S4</strain>
    </source>
</reference>
<feature type="binding site" evidence="7">
    <location>
        <position position="245"/>
    </location>
    <ligand>
        <name>Mg(2+)</name>
        <dbReference type="ChEBI" id="CHEBI:18420"/>
        <label>1</label>
    </ligand>
</feature>
<feature type="binding site" evidence="7">
    <location>
        <position position="246"/>
    </location>
    <ligand>
        <name>Mg(2+)</name>
        <dbReference type="ChEBI" id="CHEBI:18420"/>
        <label>1</label>
    </ligand>
</feature>
<dbReference type="InterPro" id="IPR005135">
    <property type="entry name" value="Endo/exonuclease/phosphatase"/>
</dbReference>
<evidence type="ECO:0000256" key="8">
    <source>
        <dbReference type="PIRSR" id="PIRSR604808-3"/>
    </source>
</evidence>
<proteinExistence type="inferred from homology"/>
<keyword evidence="12" id="KW-1185">Reference proteome</keyword>
<comment type="cofactor">
    <cofactor evidence="7 9">
        <name>Mg(2+)</name>
        <dbReference type="ChEBI" id="CHEBI:18420"/>
    </cofactor>
    <cofactor evidence="7 9">
        <name>Mn(2+)</name>
        <dbReference type="ChEBI" id="CHEBI:29035"/>
    </cofactor>
    <text evidence="7 9">Probably binds two magnesium or manganese ions per subunit.</text>
</comment>
<dbReference type="PROSITE" id="PS00728">
    <property type="entry name" value="AP_NUCLEASE_F1_3"/>
    <property type="match status" value="1"/>
</dbReference>
<dbReference type="InterPro" id="IPR004808">
    <property type="entry name" value="AP_endonuc_1"/>
</dbReference>
<dbReference type="AlphaFoldDB" id="A0A1Y1WUZ7"/>
<evidence type="ECO:0000256" key="2">
    <source>
        <dbReference type="ARBA" id="ARBA00007092"/>
    </source>
</evidence>
<name>A0A1Y1WUZ7_9FUNG</name>
<dbReference type="Pfam" id="PF03372">
    <property type="entry name" value="Exo_endo_phos"/>
    <property type="match status" value="1"/>
</dbReference>
<feature type="domain" description="Endonuclease/exonuclease/phosphatase" evidence="10">
    <location>
        <begin position="4"/>
        <end position="246"/>
    </location>
</feature>
<feature type="active site" description="Proton donor/acceptor" evidence="6">
    <location>
        <position position="146"/>
    </location>
</feature>
<feature type="site" description="Important for catalytic activity" evidence="8">
    <location>
        <position position="219"/>
    </location>
</feature>
<keyword evidence="9" id="KW-0234">DNA repair</keyword>
<organism evidence="11 12">
    <name type="scientific">Anaeromyces robustus</name>
    <dbReference type="NCBI Taxonomy" id="1754192"/>
    <lineage>
        <taxon>Eukaryota</taxon>
        <taxon>Fungi</taxon>
        <taxon>Fungi incertae sedis</taxon>
        <taxon>Chytridiomycota</taxon>
        <taxon>Chytridiomycota incertae sedis</taxon>
        <taxon>Neocallimastigomycetes</taxon>
        <taxon>Neocallimastigales</taxon>
        <taxon>Neocallimastigaceae</taxon>
        <taxon>Anaeromyces</taxon>
    </lineage>
</organism>
<dbReference type="InterPro" id="IPR020848">
    <property type="entry name" value="AP_endonuclease_F1_CS"/>
</dbReference>
<dbReference type="OrthoDB" id="498125at2759"/>
<dbReference type="EC" id="3.1.11.2" evidence="9"/>
<dbReference type="NCBIfam" id="TIGR00633">
    <property type="entry name" value="xth"/>
    <property type="match status" value="1"/>
</dbReference>
<dbReference type="GO" id="GO:0003906">
    <property type="term" value="F:DNA-(apurinic or apyrimidinic site) endonuclease activity"/>
    <property type="evidence" value="ECO:0007669"/>
    <property type="project" value="TreeGrafter"/>
</dbReference>
<feature type="site" description="Transition state stabilizer" evidence="8">
    <location>
        <position position="148"/>
    </location>
</feature>
<dbReference type="InterPro" id="IPR020847">
    <property type="entry name" value="AP_endonuclease_F1_BS"/>
</dbReference>
<comment type="caution">
    <text evidence="11">The sequence shown here is derived from an EMBL/GenBank/DDBJ whole genome shotgun (WGS) entry which is preliminary data.</text>
</comment>
<evidence type="ECO:0000256" key="7">
    <source>
        <dbReference type="PIRSR" id="PIRSR604808-2"/>
    </source>
</evidence>
<dbReference type="GO" id="GO:0046872">
    <property type="term" value="F:metal ion binding"/>
    <property type="evidence" value="ECO:0007669"/>
    <property type="project" value="UniProtKB-KW"/>
</dbReference>
<dbReference type="PROSITE" id="PS00727">
    <property type="entry name" value="AP_NUCLEASE_F1_2"/>
    <property type="match status" value="1"/>
</dbReference>
<feature type="binding site" evidence="7">
    <location>
        <position position="7"/>
    </location>
    <ligand>
        <name>Mg(2+)</name>
        <dbReference type="ChEBI" id="CHEBI:18420"/>
        <label>1</label>
    </ligand>
</feature>
<dbReference type="PANTHER" id="PTHR22748">
    <property type="entry name" value="AP ENDONUCLEASE"/>
    <property type="match status" value="1"/>
</dbReference>
<dbReference type="PANTHER" id="PTHR22748:SF6">
    <property type="entry name" value="DNA-(APURINIC OR APYRIMIDINIC SITE) ENDONUCLEASE"/>
    <property type="match status" value="1"/>
</dbReference>
<evidence type="ECO:0000256" key="3">
    <source>
        <dbReference type="ARBA" id="ARBA00022723"/>
    </source>
</evidence>
<evidence type="ECO:0000259" key="10">
    <source>
        <dbReference type="Pfam" id="PF03372"/>
    </source>
</evidence>
<dbReference type="NCBIfam" id="TIGR00195">
    <property type="entry name" value="exoDNase_III"/>
    <property type="match status" value="1"/>
</dbReference>
<feature type="site" description="Interaction with DNA substrate" evidence="8">
    <location>
        <position position="246"/>
    </location>
</feature>
<keyword evidence="3 7" id="KW-0479">Metal-binding</keyword>
<dbReference type="GO" id="GO:0008081">
    <property type="term" value="F:phosphoric diester hydrolase activity"/>
    <property type="evidence" value="ECO:0007669"/>
    <property type="project" value="TreeGrafter"/>
</dbReference>
<feature type="binding site" evidence="7">
    <location>
        <position position="146"/>
    </location>
    <ligand>
        <name>Mg(2+)</name>
        <dbReference type="ChEBI" id="CHEBI:18420"/>
        <label>1</label>
    </ligand>
</feature>
<protein>
    <recommendedName>
        <fullName evidence="9">DNA repair nuclease/redox regulator APEX1</fullName>
        <shortName evidence="9">APEN</shortName>
        <shortName evidence="9">REF-1</shortName>
        <ecNumber evidence="9">3.1.11.2</ecNumber>
        <ecNumber evidence="9">3.1.21.-</ecNumber>
    </recommendedName>
    <alternativeName>
        <fullName evidence="9">APEX nuclease</fullName>
    </alternativeName>
    <alternativeName>
        <fullName evidence="9">Apurinic-apyrimidinic endonuclease 1</fullName>
    </alternativeName>
    <alternativeName>
        <fullName evidence="9">Redox factor-1</fullName>
    </alternativeName>
    <component>
        <recommendedName>
            <fullName evidence="9">DNA repair nuclease/redox regulator APEX1, mitochondrial</fullName>
        </recommendedName>
    </component>
</protein>
<evidence type="ECO:0000256" key="9">
    <source>
        <dbReference type="RuleBase" id="RU362131"/>
    </source>
</evidence>
<dbReference type="GO" id="GO:0005634">
    <property type="term" value="C:nucleus"/>
    <property type="evidence" value="ECO:0007669"/>
    <property type="project" value="TreeGrafter"/>
</dbReference>
<dbReference type="CDD" id="cd09087">
    <property type="entry name" value="Ape1-like_AP-endo"/>
    <property type="match status" value="1"/>
</dbReference>
<evidence type="ECO:0000313" key="12">
    <source>
        <dbReference type="Proteomes" id="UP000193944"/>
    </source>
</evidence>
<feature type="active site" description="Proton acceptor" evidence="6">
    <location>
        <position position="246"/>
    </location>
</feature>
<feature type="active site" evidence="6">
    <location>
        <position position="107"/>
    </location>
</feature>
<evidence type="ECO:0000256" key="1">
    <source>
        <dbReference type="ARBA" id="ARBA00001936"/>
    </source>
</evidence>
<evidence type="ECO:0000256" key="6">
    <source>
        <dbReference type="PIRSR" id="PIRSR604808-1"/>
    </source>
</evidence>
<dbReference type="PROSITE" id="PS00726">
    <property type="entry name" value="AP_NUCLEASE_F1_1"/>
    <property type="match status" value="1"/>
</dbReference>
<keyword evidence="7" id="KW-0464">Manganese</keyword>
<evidence type="ECO:0000313" key="11">
    <source>
        <dbReference type="EMBL" id="ORX77377.1"/>
    </source>
</evidence>
<dbReference type="SUPFAM" id="SSF56219">
    <property type="entry name" value="DNase I-like"/>
    <property type="match status" value="1"/>
</dbReference>
<keyword evidence="5 7" id="KW-0460">Magnesium</keyword>
<dbReference type="GO" id="GO:0006284">
    <property type="term" value="P:base-excision repair"/>
    <property type="evidence" value="ECO:0007669"/>
    <property type="project" value="TreeGrafter"/>
</dbReference>
<comment type="similarity">
    <text evidence="2 9">Belongs to the DNA repair enzymes AP/ExoA family.</text>
</comment>
<dbReference type="Proteomes" id="UP000193944">
    <property type="component" value="Unassembled WGS sequence"/>
</dbReference>
<dbReference type="STRING" id="1754192.A0A1Y1WUZ7"/>